<keyword evidence="4" id="KW-1185">Reference proteome</keyword>
<dbReference type="EMBL" id="JAEVLS010000003">
    <property type="protein sequence ID" value="MBM0105959.1"/>
    <property type="molecule type" value="Genomic_DNA"/>
</dbReference>
<comment type="caution">
    <text evidence="3">The sequence shown here is derived from an EMBL/GenBank/DDBJ whole genome shotgun (WGS) entry which is preliminary data.</text>
</comment>
<evidence type="ECO:0000313" key="4">
    <source>
        <dbReference type="Proteomes" id="UP000661077"/>
    </source>
</evidence>
<organism evidence="3 4">
    <name type="scientific">Steroidobacter gossypii</name>
    <dbReference type="NCBI Taxonomy" id="2805490"/>
    <lineage>
        <taxon>Bacteria</taxon>
        <taxon>Pseudomonadati</taxon>
        <taxon>Pseudomonadota</taxon>
        <taxon>Gammaproteobacteria</taxon>
        <taxon>Steroidobacterales</taxon>
        <taxon>Steroidobacteraceae</taxon>
        <taxon>Steroidobacter</taxon>
    </lineage>
</organism>
<dbReference type="PANTHER" id="PTHR42760">
    <property type="entry name" value="SHORT-CHAIN DEHYDROGENASES/REDUCTASES FAMILY MEMBER"/>
    <property type="match status" value="1"/>
</dbReference>
<reference evidence="3 4" key="1">
    <citation type="journal article" date="2021" name="Int. J. Syst. Evol. Microbiol.">
        <title>Steroidobacter gossypii sp. nov., isolated from soil of cotton cropping field.</title>
        <authorList>
            <person name="Huang R."/>
            <person name="Yang S."/>
            <person name="Zhen C."/>
            <person name="Liu W."/>
        </authorList>
    </citation>
    <scope>NUCLEOTIDE SEQUENCE [LARGE SCALE GENOMIC DNA]</scope>
    <source>
        <strain evidence="3 4">S1-65</strain>
    </source>
</reference>
<protein>
    <submittedName>
        <fullName evidence="3">SDR family oxidoreductase</fullName>
    </submittedName>
</protein>
<keyword evidence="2" id="KW-0560">Oxidoreductase</keyword>
<dbReference type="Pfam" id="PF13561">
    <property type="entry name" value="adh_short_C2"/>
    <property type="match status" value="1"/>
</dbReference>
<evidence type="ECO:0000256" key="1">
    <source>
        <dbReference type="ARBA" id="ARBA00006484"/>
    </source>
</evidence>
<proteinExistence type="inferred from homology"/>
<evidence type="ECO:0000313" key="3">
    <source>
        <dbReference type="EMBL" id="MBM0105959.1"/>
    </source>
</evidence>
<gene>
    <name evidence="3" type="ORF">JM946_14600</name>
</gene>
<dbReference type="PANTHER" id="PTHR42760:SF133">
    <property type="entry name" value="3-OXOACYL-[ACYL-CARRIER-PROTEIN] REDUCTASE"/>
    <property type="match status" value="1"/>
</dbReference>
<comment type="similarity">
    <text evidence="1">Belongs to the short-chain dehydrogenases/reductases (SDR) family.</text>
</comment>
<evidence type="ECO:0000256" key="2">
    <source>
        <dbReference type="ARBA" id="ARBA00023002"/>
    </source>
</evidence>
<dbReference type="Proteomes" id="UP000661077">
    <property type="component" value="Unassembled WGS sequence"/>
</dbReference>
<dbReference type="InterPro" id="IPR002347">
    <property type="entry name" value="SDR_fam"/>
</dbReference>
<dbReference type="InterPro" id="IPR036291">
    <property type="entry name" value="NAD(P)-bd_dom_sf"/>
</dbReference>
<dbReference type="PRINTS" id="PR00081">
    <property type="entry name" value="GDHRDH"/>
</dbReference>
<name>A0ABS1WYA4_9GAMM</name>
<accession>A0ABS1WYA4</accession>
<dbReference type="Gene3D" id="3.40.50.720">
    <property type="entry name" value="NAD(P)-binding Rossmann-like Domain"/>
    <property type="match status" value="1"/>
</dbReference>
<dbReference type="RefSeq" id="WP_203168032.1">
    <property type="nucleotide sequence ID" value="NZ_JAEVLS010000003.1"/>
</dbReference>
<sequence>MTLSVDLNGCAALIVGGYGALGSAIATAFARSGCHVVIAGRRLEHAESLAERLCSSGARASAAELDVRNVSEIRSVVAEVDARCNGIDFLINCLGAQREQRLLEVTEEAFDLVVGTQLKAAMFLAQSVASHQAERRRGRHIHLLSLRSILGYLERGYSSFASAKGGLAALVRQHAAELGPLGIRVNGIAPGIVSTAKNAAQTGDLATLQRWVQPIPLGRLALPEDVAQAALFLCSSGADYITGQTLYLDGGLTCCR</sequence>
<dbReference type="SUPFAM" id="SSF51735">
    <property type="entry name" value="NAD(P)-binding Rossmann-fold domains"/>
    <property type="match status" value="1"/>
</dbReference>